<gene>
    <name evidence="3" type="ORF">BaRGS_00013417</name>
</gene>
<dbReference type="SMART" id="SM00474">
    <property type="entry name" value="35EXOc"/>
    <property type="match status" value="1"/>
</dbReference>
<dbReference type="Proteomes" id="UP001519460">
    <property type="component" value="Unassembled WGS sequence"/>
</dbReference>
<feature type="region of interest" description="Disordered" evidence="1">
    <location>
        <begin position="114"/>
        <end position="141"/>
    </location>
</feature>
<feature type="region of interest" description="Disordered" evidence="1">
    <location>
        <begin position="434"/>
        <end position="540"/>
    </location>
</feature>
<organism evidence="3 4">
    <name type="scientific">Batillaria attramentaria</name>
    <dbReference type="NCBI Taxonomy" id="370345"/>
    <lineage>
        <taxon>Eukaryota</taxon>
        <taxon>Metazoa</taxon>
        <taxon>Spiralia</taxon>
        <taxon>Lophotrochozoa</taxon>
        <taxon>Mollusca</taxon>
        <taxon>Gastropoda</taxon>
        <taxon>Caenogastropoda</taxon>
        <taxon>Sorbeoconcha</taxon>
        <taxon>Cerithioidea</taxon>
        <taxon>Batillariidae</taxon>
        <taxon>Batillaria</taxon>
    </lineage>
</organism>
<comment type="caution">
    <text evidence="3">The sequence shown here is derived from an EMBL/GenBank/DDBJ whole genome shotgun (WGS) entry which is preliminary data.</text>
</comment>
<dbReference type="Gene3D" id="3.30.420.10">
    <property type="entry name" value="Ribonuclease H-like superfamily/Ribonuclease H"/>
    <property type="match status" value="1"/>
</dbReference>
<accession>A0ABD0L7U8</accession>
<feature type="domain" description="3'-5' exonuclease" evidence="2">
    <location>
        <begin position="153"/>
        <end position="339"/>
    </location>
</feature>
<dbReference type="InterPro" id="IPR036397">
    <property type="entry name" value="RNaseH_sf"/>
</dbReference>
<keyword evidence="4" id="KW-1185">Reference proteome</keyword>
<evidence type="ECO:0000256" key="1">
    <source>
        <dbReference type="SAM" id="MobiDB-lite"/>
    </source>
</evidence>
<dbReference type="PANTHER" id="PTHR46628">
    <property type="entry name" value="PIRNA BIOGENESIS PROTEIN EXD1"/>
    <property type="match status" value="1"/>
</dbReference>
<sequence length="879" mass="95693">MRRAHSALPGPTTPLVFEHEADGKMDAQYVGHRVLLETTNNQRVSGFIQSVNLRNKKITLQGVEIQPERKESLLQLKEEKPAARKPGPSIQHHKETPRHLHKLRDLNHNNLLLSKTVSPAGEKSDDQSGSGDSEEADTGNASLPKNCTLIDDCKTDLFKEAVAYLLQQSVLAVSFEGVRLGRSGKLCWILMASREHTMFFDVLTMGKDCMEAGLKQILESPAILKVTHDCRLASDIMHHQYGVKLMNIFDTQVADVMVYRLEHGSNCLPRYVSGLGECLQKYLSLSPEHIHIMLVREQHPEKDEMVWELRPANSDVLDAAYKHVCHLLPLRCVLMEKMQTEFIIGVDIYLKKVRDTIDSQAKMLQQKSHLLPHDFVDLPKVVQATFREQRRRQSQTPYKYVAGPREDPHGLQENCSGVSHPSVIASHDTIWHESGTKALPRPRTRTQTNVQKGSVGFDKDSNTSTAVQTTGGDRSVKQSSPGSTGSGNIPHKEANVKSDDFPHEGLGDEDDSRGVATRLTLDTPTSSPTCTTTSPSQVHIGDKDVDSFRVKLKESLVERPGGGGGDAAVHVGNHQYPGTSVRPLPDSTSPGCSDTERCGRDILREFMQSQMNSDKEDSLTSRFVLRPAGSFATNEKKKKKSVVCLGQTSTVPATSDLADDAKLDPTFREELAGSVSENSFDLIPSKSCTTYSHRPSLLGSSMLHPTHEDSGFKLSSFSEVQRPPVQTPTPGGDASPRKVVNAALADILPSVPSDSNISGGTRLLSRNRKCNVSVQQTSTGQCASQVTSPQCSQSQQESDLQPLVSLASVADSPGPAATGPSFQTSGSSGRVQPSAGGAKSPTSLLAAKQGQPQSLLQMLGVAKSPQERLLKTLCNVSSS</sequence>
<dbReference type="EMBL" id="JACVVK020000076">
    <property type="protein sequence ID" value="KAK7495235.1"/>
    <property type="molecule type" value="Genomic_DNA"/>
</dbReference>
<dbReference type="InterPro" id="IPR052144">
    <property type="entry name" value="piRNA_biogenesis_EXD1"/>
</dbReference>
<proteinExistence type="predicted"/>
<feature type="compositionally biased region" description="Polar residues" evidence="1">
    <location>
        <begin position="820"/>
        <end position="831"/>
    </location>
</feature>
<dbReference type="InterPro" id="IPR012337">
    <property type="entry name" value="RNaseH-like_sf"/>
</dbReference>
<feature type="compositionally biased region" description="Low complexity" evidence="1">
    <location>
        <begin position="523"/>
        <end position="536"/>
    </location>
</feature>
<evidence type="ECO:0000313" key="4">
    <source>
        <dbReference type="Proteomes" id="UP001519460"/>
    </source>
</evidence>
<dbReference type="PANTHER" id="PTHR46628:SF1">
    <property type="entry name" value="PIRNA BIOGENESIS PROTEIN EXD1"/>
    <property type="match status" value="1"/>
</dbReference>
<feature type="compositionally biased region" description="Polar residues" evidence="1">
    <location>
        <begin position="462"/>
        <end position="487"/>
    </location>
</feature>
<name>A0ABD0L7U8_9CAEN</name>
<dbReference type="SUPFAM" id="SSF53098">
    <property type="entry name" value="Ribonuclease H-like"/>
    <property type="match status" value="1"/>
</dbReference>
<evidence type="ECO:0000259" key="2">
    <source>
        <dbReference type="SMART" id="SM00474"/>
    </source>
</evidence>
<feature type="region of interest" description="Disordered" evidence="1">
    <location>
        <begin position="809"/>
        <end position="849"/>
    </location>
</feature>
<dbReference type="Pfam" id="PF01612">
    <property type="entry name" value="DNA_pol_A_exo1"/>
    <property type="match status" value="1"/>
</dbReference>
<feature type="region of interest" description="Disordered" evidence="1">
    <location>
        <begin position="388"/>
        <end position="419"/>
    </location>
</feature>
<reference evidence="3 4" key="1">
    <citation type="journal article" date="2023" name="Sci. Data">
        <title>Genome assembly of the Korean intertidal mud-creeper Batillaria attramentaria.</title>
        <authorList>
            <person name="Patra A.K."/>
            <person name="Ho P.T."/>
            <person name="Jun S."/>
            <person name="Lee S.J."/>
            <person name="Kim Y."/>
            <person name="Won Y.J."/>
        </authorList>
    </citation>
    <scope>NUCLEOTIDE SEQUENCE [LARGE SCALE GENOMIC DNA]</scope>
    <source>
        <strain evidence="3">Wonlab-2016</strain>
    </source>
</reference>
<dbReference type="InterPro" id="IPR002562">
    <property type="entry name" value="3'-5'_exonuclease_dom"/>
</dbReference>
<protein>
    <recommendedName>
        <fullName evidence="2">3'-5' exonuclease domain-containing protein</fullName>
    </recommendedName>
</protein>
<evidence type="ECO:0000313" key="3">
    <source>
        <dbReference type="EMBL" id="KAK7495235.1"/>
    </source>
</evidence>
<dbReference type="AlphaFoldDB" id="A0ABD0L7U8"/>
<feature type="compositionally biased region" description="Basic and acidic residues" evidence="1">
    <location>
        <begin position="490"/>
        <end position="506"/>
    </location>
</feature>